<keyword evidence="5" id="KW-0808">Transferase</keyword>
<feature type="transmembrane region" description="Helical" evidence="12">
    <location>
        <begin position="85"/>
        <end position="105"/>
    </location>
</feature>
<dbReference type="OrthoDB" id="9764327at2"/>
<dbReference type="NCBIfam" id="TIGR00826">
    <property type="entry name" value="EIIB_glc"/>
    <property type="match status" value="1"/>
</dbReference>
<dbReference type="Gene3D" id="2.70.70.10">
    <property type="entry name" value="Glucose Permease (Domain IIA)"/>
    <property type="match status" value="1"/>
</dbReference>
<evidence type="ECO:0000259" key="15">
    <source>
        <dbReference type="PROSITE" id="PS51103"/>
    </source>
</evidence>
<keyword evidence="4" id="KW-0762">Sugar transport</keyword>
<dbReference type="PANTHER" id="PTHR30009">
    <property type="entry name" value="CYTOCHROME C-TYPE SYNTHESIS PROTEIN AND PTS TRANSMEMBRANE COMPONENT"/>
    <property type="match status" value="1"/>
</dbReference>
<feature type="transmembrane region" description="Helical" evidence="12">
    <location>
        <begin position="338"/>
        <end position="354"/>
    </location>
</feature>
<feature type="transmembrane region" description="Helical" evidence="12">
    <location>
        <begin position="16"/>
        <end position="37"/>
    </location>
</feature>
<dbReference type="InterPro" id="IPR018113">
    <property type="entry name" value="PTrfase_EIIB_Cys"/>
</dbReference>
<dbReference type="NCBIfam" id="TIGR00830">
    <property type="entry name" value="PTBA"/>
    <property type="match status" value="1"/>
</dbReference>
<dbReference type="STRING" id="263852.SAMN02745116_00464"/>
<evidence type="ECO:0000256" key="2">
    <source>
        <dbReference type="ARBA" id="ARBA00022448"/>
    </source>
</evidence>
<evidence type="ECO:0000256" key="11">
    <source>
        <dbReference type="PROSITE-ProRule" id="PRU00421"/>
    </source>
</evidence>
<dbReference type="InterPro" id="IPR011300">
    <property type="entry name" value="PTS_IIBC"/>
</dbReference>
<keyword evidence="8" id="KW-0418">Kinase</keyword>
<evidence type="ECO:0000256" key="1">
    <source>
        <dbReference type="ARBA" id="ARBA00004651"/>
    </source>
</evidence>
<evidence type="ECO:0000256" key="5">
    <source>
        <dbReference type="ARBA" id="ARBA00022679"/>
    </source>
</evidence>
<dbReference type="PANTHER" id="PTHR30009:SF8">
    <property type="entry name" value="PTS SYSTEM, IIBC COMPONENT"/>
    <property type="match status" value="1"/>
</dbReference>
<dbReference type="GO" id="GO:0005886">
    <property type="term" value="C:plasma membrane"/>
    <property type="evidence" value="ECO:0007669"/>
    <property type="project" value="UniProtKB-SubCell"/>
</dbReference>
<evidence type="ECO:0000256" key="10">
    <source>
        <dbReference type="ARBA" id="ARBA00023136"/>
    </source>
</evidence>
<evidence type="ECO:0000259" key="14">
    <source>
        <dbReference type="PROSITE" id="PS51098"/>
    </source>
</evidence>
<feature type="domain" description="PTS EIIA type-1" evidence="13">
    <location>
        <begin position="592"/>
        <end position="697"/>
    </location>
</feature>
<sequence>MKKIFSFEFWQKFGKALMVVIAVMPAAGLMISLGKSIPLINPELTPLVTTGGVIENIGWAIIGNLHILFALAIGGSWAKEKAGGAFAAGISFILINRITGAIFGVTNDMLGDEKAFTHTLLGTKIMVKGFFTSVLEAPALNMGVFVGIIAGFIGAMAFNKYYNFRKLPDALSFFNGKRFVPFVVILWSLIASLLLAIIWPYIQAGINNFGLWIAQSQKTAPILAPFLYGTLERLLLPFGLHHMLTIPINYTQLGGTYEILSGAQAGTKVFGQDPLWLAWATDLANLNTQGTHSQYLEVLSGWTPARFKVGQMIGASGILMGMAAAMYRNVDADKKHNYKSMFFSAALAVFLTGVTEPLEFMFMFAAIPLYVIYALIQGCAFAMADIVNLRVHSFGDIELLTRTPLAMKAGLGGDLLNFVIVTIVFGVLTYFLMSFLIKKFDFATPGRNGNYDLDTAEETSGNGAVAKDQQVIDIINLLGGKENIQDVDACMTRLRVTVKDTAKVGSDELWKRAGAMGLIHKDNGVQAVYGPKADVLKSDIQDLLESGAEIPASNFENLQAENKTVKKKEEIQEETLFSVVDGEVIPMEKVADPVFSQKMMGDGFAIEPTNTEIYSPVAKGVVTSVFPTNHALGIKTPQGVEVLVHIGLDTVEIGKSAFEMFVSEGEEVNENTLLARADFEKIEQAGKGKTVIVALTNMDNVEEFDLQKTGVQTAKTAVASMKA</sequence>
<evidence type="ECO:0000256" key="4">
    <source>
        <dbReference type="ARBA" id="ARBA00022597"/>
    </source>
</evidence>
<dbReference type="Gene3D" id="3.30.1360.60">
    <property type="entry name" value="Glucose permease domain IIB"/>
    <property type="match status" value="1"/>
</dbReference>
<feature type="transmembrane region" description="Helical" evidence="12">
    <location>
        <begin position="57"/>
        <end position="78"/>
    </location>
</feature>
<dbReference type="SUPFAM" id="SSF51261">
    <property type="entry name" value="Duplicated hybrid motif"/>
    <property type="match status" value="1"/>
</dbReference>
<feature type="transmembrane region" description="Helical" evidence="12">
    <location>
        <begin position="309"/>
        <end position="326"/>
    </location>
</feature>
<dbReference type="GO" id="GO:0016301">
    <property type="term" value="F:kinase activity"/>
    <property type="evidence" value="ECO:0007669"/>
    <property type="project" value="UniProtKB-KW"/>
</dbReference>
<keyword evidence="6" id="KW-0598">Phosphotransferase system</keyword>
<feature type="transmembrane region" description="Helical" evidence="12">
    <location>
        <begin position="415"/>
        <end position="437"/>
    </location>
</feature>
<dbReference type="GO" id="GO:0090563">
    <property type="term" value="F:protein-phosphocysteine-sugar phosphotransferase activity"/>
    <property type="evidence" value="ECO:0007669"/>
    <property type="project" value="TreeGrafter"/>
</dbReference>
<dbReference type="PROSITE" id="PS51098">
    <property type="entry name" value="PTS_EIIB_TYPE_1"/>
    <property type="match status" value="1"/>
</dbReference>
<dbReference type="InterPro" id="IPR003352">
    <property type="entry name" value="PTS_EIIC"/>
</dbReference>
<evidence type="ECO:0000313" key="16">
    <source>
        <dbReference type="EMBL" id="SJZ48105.1"/>
    </source>
</evidence>
<reference evidence="16 17" key="1">
    <citation type="submission" date="2017-02" db="EMBL/GenBank/DDBJ databases">
        <authorList>
            <person name="Peterson S.W."/>
        </authorList>
    </citation>
    <scope>NUCLEOTIDE SEQUENCE [LARGE SCALE GENOMIC DNA]</scope>
    <source>
        <strain evidence="16 17">ATCC BAA-1030</strain>
    </source>
</reference>
<dbReference type="AlphaFoldDB" id="A0A1T4L073"/>
<dbReference type="SUPFAM" id="SSF55604">
    <property type="entry name" value="Glucose permease domain IIB"/>
    <property type="match status" value="1"/>
</dbReference>
<keyword evidence="17" id="KW-1185">Reference proteome</keyword>
<dbReference type="Proteomes" id="UP000190328">
    <property type="component" value="Unassembled WGS sequence"/>
</dbReference>
<dbReference type="CDD" id="cd00212">
    <property type="entry name" value="PTS_IIB_glc"/>
    <property type="match status" value="1"/>
</dbReference>
<dbReference type="GO" id="GO:0009401">
    <property type="term" value="P:phosphoenolpyruvate-dependent sugar phosphotransferase system"/>
    <property type="evidence" value="ECO:0007669"/>
    <property type="project" value="UniProtKB-KW"/>
</dbReference>
<gene>
    <name evidence="16" type="ORF">SAMN02745116_00464</name>
</gene>
<evidence type="ECO:0000259" key="13">
    <source>
        <dbReference type="PROSITE" id="PS51093"/>
    </source>
</evidence>
<dbReference type="InterPro" id="IPR001127">
    <property type="entry name" value="PTS_EIIA_1_perm"/>
</dbReference>
<dbReference type="InterPro" id="IPR001996">
    <property type="entry name" value="PTS_IIB_1"/>
</dbReference>
<protein>
    <submittedName>
        <fullName evidence="16">PTS system, glucose-specific IIC component</fullName>
    </submittedName>
</protein>
<evidence type="ECO:0000256" key="7">
    <source>
        <dbReference type="ARBA" id="ARBA00022692"/>
    </source>
</evidence>
<dbReference type="PROSITE" id="PS01035">
    <property type="entry name" value="PTS_EIIB_TYPE_1_CYS"/>
    <property type="match status" value="1"/>
</dbReference>
<evidence type="ECO:0000256" key="3">
    <source>
        <dbReference type="ARBA" id="ARBA00022475"/>
    </source>
</evidence>
<feature type="transmembrane region" description="Helical" evidence="12">
    <location>
        <begin position="139"/>
        <end position="158"/>
    </location>
</feature>
<evidence type="ECO:0000256" key="8">
    <source>
        <dbReference type="ARBA" id="ARBA00022777"/>
    </source>
</evidence>
<dbReference type="PROSITE" id="PS51093">
    <property type="entry name" value="PTS_EIIA_TYPE_1"/>
    <property type="match status" value="1"/>
</dbReference>
<feature type="transmembrane region" description="Helical" evidence="12">
    <location>
        <begin position="179"/>
        <end position="202"/>
    </location>
</feature>
<accession>A0A1T4L073</accession>
<feature type="domain" description="PTS EIIB type-1" evidence="14">
    <location>
        <begin position="468"/>
        <end position="550"/>
    </location>
</feature>
<evidence type="ECO:0000256" key="6">
    <source>
        <dbReference type="ARBA" id="ARBA00022683"/>
    </source>
</evidence>
<evidence type="ECO:0000313" key="17">
    <source>
        <dbReference type="Proteomes" id="UP000190328"/>
    </source>
</evidence>
<dbReference type="EMBL" id="FUXI01000004">
    <property type="protein sequence ID" value="SJZ48105.1"/>
    <property type="molecule type" value="Genomic_DNA"/>
</dbReference>
<feature type="active site" description="Phosphocysteine intermediate; for EIIB activity" evidence="11">
    <location>
        <position position="490"/>
    </location>
</feature>
<dbReference type="GO" id="GO:0008982">
    <property type="term" value="F:protein-N(PI)-phosphohistidine-sugar phosphotransferase activity"/>
    <property type="evidence" value="ECO:0007669"/>
    <property type="project" value="InterPro"/>
</dbReference>
<dbReference type="PROSITE" id="PS00371">
    <property type="entry name" value="PTS_EIIA_TYPE_1_HIS"/>
    <property type="match status" value="1"/>
</dbReference>
<keyword evidence="2" id="KW-0813">Transport</keyword>
<keyword evidence="7 12" id="KW-0812">Transmembrane</keyword>
<organism evidence="16 17">
    <name type="scientific">Pilibacter termitis</name>
    <dbReference type="NCBI Taxonomy" id="263852"/>
    <lineage>
        <taxon>Bacteria</taxon>
        <taxon>Bacillati</taxon>
        <taxon>Bacillota</taxon>
        <taxon>Bacilli</taxon>
        <taxon>Lactobacillales</taxon>
        <taxon>Enterococcaceae</taxon>
        <taxon>Pilibacter</taxon>
    </lineage>
</organism>
<dbReference type="InterPro" id="IPR013013">
    <property type="entry name" value="PTS_EIIC_1"/>
</dbReference>
<keyword evidence="10 12" id="KW-0472">Membrane</keyword>
<evidence type="ECO:0000256" key="12">
    <source>
        <dbReference type="SAM" id="Phobius"/>
    </source>
</evidence>
<keyword evidence="3" id="KW-1003">Cell membrane</keyword>
<dbReference type="Pfam" id="PF00358">
    <property type="entry name" value="PTS_EIIA_1"/>
    <property type="match status" value="1"/>
</dbReference>
<evidence type="ECO:0000256" key="9">
    <source>
        <dbReference type="ARBA" id="ARBA00022989"/>
    </source>
</evidence>
<feature type="domain" description="PTS EIIC type-1" evidence="15">
    <location>
        <begin position="4"/>
        <end position="449"/>
    </location>
</feature>
<dbReference type="Pfam" id="PF02378">
    <property type="entry name" value="PTS_EIIC"/>
    <property type="match status" value="1"/>
</dbReference>
<dbReference type="InterPro" id="IPR036878">
    <property type="entry name" value="Glu_permease_IIB"/>
</dbReference>
<feature type="transmembrane region" description="Helical" evidence="12">
    <location>
        <begin position="360"/>
        <end position="384"/>
    </location>
</feature>
<dbReference type="InterPro" id="IPR011055">
    <property type="entry name" value="Dup_hybrid_motif"/>
</dbReference>
<keyword evidence="9 12" id="KW-1133">Transmembrane helix</keyword>
<dbReference type="Pfam" id="PF00367">
    <property type="entry name" value="PTS_EIIB"/>
    <property type="match status" value="1"/>
</dbReference>
<name>A0A1T4L073_9ENTE</name>
<comment type="subcellular location">
    <subcellularLocation>
        <location evidence="1">Cell membrane</location>
        <topology evidence="1">Multi-pass membrane protein</topology>
    </subcellularLocation>
</comment>
<proteinExistence type="predicted"/>
<dbReference type="InterPro" id="IPR050429">
    <property type="entry name" value="PTS_Glucose_EIICBA"/>
</dbReference>
<dbReference type="FunFam" id="2.70.70.10:FF:000001">
    <property type="entry name" value="PTS system glucose-specific IIA component"/>
    <property type="match status" value="1"/>
</dbReference>
<dbReference type="PROSITE" id="PS51103">
    <property type="entry name" value="PTS_EIIC_TYPE_1"/>
    <property type="match status" value="1"/>
</dbReference>
<dbReference type="NCBIfam" id="TIGR02003">
    <property type="entry name" value="PTS-II-BC-unk1"/>
    <property type="match status" value="1"/>
</dbReference>